<name>A0A0A2LEB4_PENIT</name>
<keyword evidence="3" id="KW-1185">Reference proteome</keyword>
<evidence type="ECO:0000313" key="3">
    <source>
        <dbReference type="Proteomes" id="UP000030104"/>
    </source>
</evidence>
<keyword evidence="1" id="KW-0812">Transmembrane</keyword>
<keyword evidence="1" id="KW-0472">Membrane</keyword>
<sequence>MGMRWRWVGFGLVAVMGATAWFASFNLSAKIRIEKEKLAKLETAKPDTENAIHQRAMIKSVPGYSSKISLSTATSYPVVTAPIWIFPDPARATFSTKVRIAMSTNGVASLAPSMSEA</sequence>
<gene>
    <name evidence="2" type="ORF">PITC_059710</name>
</gene>
<dbReference type="EMBL" id="JQGA01000146">
    <property type="protein sequence ID" value="KGO77531.1"/>
    <property type="molecule type" value="Genomic_DNA"/>
</dbReference>
<dbReference type="AlphaFoldDB" id="A0A0A2LEB4"/>
<accession>A0A0A2LEB4</accession>
<reference evidence="2 3" key="1">
    <citation type="journal article" date="2015" name="Mol. Plant Microbe Interact.">
        <title>Genome, transcriptome, and functional analyses of Penicillium expansum provide new insights into secondary metabolism and pathogenicity.</title>
        <authorList>
            <person name="Ballester A.R."/>
            <person name="Marcet-Houben M."/>
            <person name="Levin E."/>
            <person name="Sela N."/>
            <person name="Selma-Lazaro C."/>
            <person name="Carmona L."/>
            <person name="Wisniewski M."/>
            <person name="Droby S."/>
            <person name="Gonzalez-Candelas L."/>
            <person name="Gabaldon T."/>
        </authorList>
    </citation>
    <scope>NUCLEOTIDE SEQUENCE [LARGE SCALE GENOMIC DNA]</scope>
    <source>
        <strain evidence="2 3">PHI-1</strain>
    </source>
</reference>
<keyword evidence="1" id="KW-1133">Transmembrane helix</keyword>
<proteinExistence type="predicted"/>
<protein>
    <submittedName>
        <fullName evidence="2">Uncharacterized protein</fullName>
    </submittedName>
</protein>
<dbReference type="OrthoDB" id="4339989at2759"/>
<comment type="caution">
    <text evidence="2">The sequence shown here is derived from an EMBL/GenBank/DDBJ whole genome shotgun (WGS) entry which is preliminary data.</text>
</comment>
<evidence type="ECO:0000256" key="1">
    <source>
        <dbReference type="SAM" id="Phobius"/>
    </source>
</evidence>
<organism evidence="2 3">
    <name type="scientific">Penicillium italicum</name>
    <name type="common">Blue mold</name>
    <dbReference type="NCBI Taxonomy" id="40296"/>
    <lineage>
        <taxon>Eukaryota</taxon>
        <taxon>Fungi</taxon>
        <taxon>Dikarya</taxon>
        <taxon>Ascomycota</taxon>
        <taxon>Pezizomycotina</taxon>
        <taxon>Eurotiomycetes</taxon>
        <taxon>Eurotiomycetidae</taxon>
        <taxon>Eurotiales</taxon>
        <taxon>Aspergillaceae</taxon>
        <taxon>Penicillium</taxon>
    </lineage>
</organism>
<evidence type="ECO:0000313" key="2">
    <source>
        <dbReference type="EMBL" id="KGO77531.1"/>
    </source>
</evidence>
<feature type="transmembrane region" description="Helical" evidence="1">
    <location>
        <begin position="6"/>
        <end position="27"/>
    </location>
</feature>
<dbReference type="HOGENOM" id="CLU_2085585_0_0_1"/>
<dbReference type="Proteomes" id="UP000030104">
    <property type="component" value="Unassembled WGS sequence"/>
</dbReference>